<protein>
    <submittedName>
        <fullName evidence="1">Uncharacterized protein</fullName>
    </submittedName>
</protein>
<evidence type="ECO:0000313" key="1">
    <source>
        <dbReference type="EMBL" id="CBI08513.1"/>
    </source>
</evidence>
<accession>E6QMP2</accession>
<comment type="caution">
    <text evidence="1">The sequence shown here is derived from an EMBL/GenBank/DDBJ whole genome shotgun (WGS) entry which is preliminary data.</text>
</comment>
<dbReference type="AlphaFoldDB" id="E6QMP2"/>
<reference evidence="1" key="1">
    <citation type="submission" date="2009-10" db="EMBL/GenBank/DDBJ databases">
        <title>Diversity of trophic interactions inside an arsenic-rich microbial ecosystem.</title>
        <authorList>
            <person name="Bertin P.N."/>
            <person name="Heinrich-Salmeron A."/>
            <person name="Pelletier E."/>
            <person name="Goulhen-Chollet F."/>
            <person name="Arsene-Ploetze F."/>
            <person name="Gallien S."/>
            <person name="Calteau A."/>
            <person name="Vallenet D."/>
            <person name="Casiot C."/>
            <person name="Chane-Woon-Ming B."/>
            <person name="Giloteaux L."/>
            <person name="Barakat M."/>
            <person name="Bonnefoy V."/>
            <person name="Bruneel O."/>
            <person name="Chandler M."/>
            <person name="Cleiss J."/>
            <person name="Duran R."/>
            <person name="Elbaz-Poulichet F."/>
            <person name="Fonknechten N."/>
            <person name="Lauga B."/>
            <person name="Mornico D."/>
            <person name="Ortet P."/>
            <person name="Schaeffer C."/>
            <person name="Siguier P."/>
            <person name="Alexander Thil Smith A."/>
            <person name="Van Dorsselaer A."/>
            <person name="Weissenbach J."/>
            <person name="Medigue C."/>
            <person name="Le Paslier D."/>
        </authorList>
    </citation>
    <scope>NUCLEOTIDE SEQUENCE</scope>
</reference>
<sequence>MGQDLMVRLLRACIGTQSITYKQLVATPELA</sequence>
<name>E6QMP2_9ZZZZ</name>
<organism evidence="1">
    <name type="scientific">mine drainage metagenome</name>
    <dbReference type="NCBI Taxonomy" id="410659"/>
    <lineage>
        <taxon>unclassified sequences</taxon>
        <taxon>metagenomes</taxon>
        <taxon>ecological metagenomes</taxon>
    </lineage>
</organism>
<dbReference type="EMBL" id="CABQ01000231">
    <property type="protein sequence ID" value="CBI08513.1"/>
    <property type="molecule type" value="Genomic_DNA"/>
</dbReference>
<proteinExistence type="predicted"/>
<gene>
    <name evidence="1" type="ORF">CARN6_1987</name>
</gene>